<dbReference type="Pfam" id="PF03692">
    <property type="entry name" value="CxxCxxCC"/>
    <property type="match status" value="1"/>
</dbReference>
<reference evidence="1" key="1">
    <citation type="submission" date="2018-06" db="EMBL/GenBank/DDBJ databases">
        <authorList>
            <person name="Zhirakovskaya E."/>
        </authorList>
    </citation>
    <scope>NUCLEOTIDE SEQUENCE</scope>
</reference>
<name>A0A3B1D103_9ZZZZ</name>
<accession>A0A3B1D103</accession>
<organism evidence="1">
    <name type="scientific">hydrothermal vent metagenome</name>
    <dbReference type="NCBI Taxonomy" id="652676"/>
    <lineage>
        <taxon>unclassified sequences</taxon>
        <taxon>metagenomes</taxon>
        <taxon>ecological metagenomes</taxon>
    </lineage>
</organism>
<evidence type="ECO:0008006" key="2">
    <source>
        <dbReference type="Google" id="ProtNLM"/>
    </source>
</evidence>
<dbReference type="InterPro" id="IPR005358">
    <property type="entry name" value="Puta_zinc/iron-chelating_dom"/>
</dbReference>
<evidence type="ECO:0000313" key="1">
    <source>
        <dbReference type="EMBL" id="VAX35799.1"/>
    </source>
</evidence>
<proteinExistence type="predicted"/>
<dbReference type="EMBL" id="UOGJ01000073">
    <property type="protein sequence ID" value="VAX35799.1"/>
    <property type="molecule type" value="Genomic_DNA"/>
</dbReference>
<sequence length="162" mass="18900">MKQFLSSKTCLSCEGCCRFLEQKSKWRAKVTVCEQKNISKCFPLKINSKGYLKDKPCHGKFACTFFNPKNTTCTIYDKRPFECSLYPFILTNRDNKPSVSVHLACPYIQDKKDSSEYTRYVIYLKKIFKTPKIQNLLKTNPFLFSDYGNDQIELEVVFPLVN</sequence>
<protein>
    <recommendedName>
        <fullName evidence="2">YkgJ family cysteine cluster protein</fullName>
    </recommendedName>
</protein>
<dbReference type="AlphaFoldDB" id="A0A3B1D103"/>
<gene>
    <name evidence="1" type="ORF">MNBD_UNCLBAC01-324</name>
</gene>